<evidence type="ECO:0000313" key="3">
    <source>
        <dbReference type="Proteomes" id="UP000887561"/>
    </source>
</evidence>
<dbReference type="WBParaSite" id="scaffold4464_cov185.g8181">
    <property type="protein sequence ID" value="scaffold4464_cov185.g8181"/>
    <property type="gene ID" value="scaffold4464_cov185.g8181"/>
</dbReference>
<evidence type="ECO:0000256" key="2">
    <source>
        <dbReference type="SAM" id="SignalP"/>
    </source>
</evidence>
<accession>A0A915MPV9</accession>
<dbReference type="Proteomes" id="UP000887561">
    <property type="component" value="Unplaced"/>
</dbReference>
<feature type="chain" id="PRO_5037011012" evidence="2">
    <location>
        <begin position="21"/>
        <end position="151"/>
    </location>
</feature>
<evidence type="ECO:0000313" key="4">
    <source>
        <dbReference type="WBParaSite" id="scaffold4464_cov185.g8181"/>
    </source>
</evidence>
<keyword evidence="2" id="KW-0732">Signal</keyword>
<name>A0A915MPV9_MELJA</name>
<protein>
    <submittedName>
        <fullName evidence="4">C2H2-type domain-containing protein</fullName>
    </submittedName>
</protein>
<keyword evidence="3" id="KW-1185">Reference proteome</keyword>
<proteinExistence type="predicted"/>
<reference evidence="4" key="1">
    <citation type="submission" date="2022-11" db="UniProtKB">
        <authorList>
            <consortium name="WormBaseParasite"/>
        </authorList>
    </citation>
    <scope>IDENTIFICATION</scope>
</reference>
<feature type="signal peptide" evidence="2">
    <location>
        <begin position="1"/>
        <end position="20"/>
    </location>
</feature>
<organism evidence="3 4">
    <name type="scientific">Meloidogyne javanica</name>
    <name type="common">Root-knot nematode worm</name>
    <dbReference type="NCBI Taxonomy" id="6303"/>
    <lineage>
        <taxon>Eukaryota</taxon>
        <taxon>Metazoa</taxon>
        <taxon>Ecdysozoa</taxon>
        <taxon>Nematoda</taxon>
        <taxon>Chromadorea</taxon>
        <taxon>Rhabditida</taxon>
        <taxon>Tylenchina</taxon>
        <taxon>Tylenchomorpha</taxon>
        <taxon>Tylenchoidea</taxon>
        <taxon>Meloidogynidae</taxon>
        <taxon>Meloidogyninae</taxon>
        <taxon>Meloidogyne</taxon>
        <taxon>Meloidogyne incognita group</taxon>
    </lineage>
</organism>
<feature type="compositionally biased region" description="Polar residues" evidence="1">
    <location>
        <begin position="69"/>
        <end position="85"/>
    </location>
</feature>
<feature type="region of interest" description="Disordered" evidence="1">
    <location>
        <begin position="69"/>
        <end position="100"/>
    </location>
</feature>
<evidence type="ECO:0000256" key="1">
    <source>
        <dbReference type="SAM" id="MobiDB-lite"/>
    </source>
</evidence>
<dbReference type="AlphaFoldDB" id="A0A915MPV9"/>
<sequence length="151" mass="17355">MRLSMINILTLFILINFKFGDTVKCYEDDDQFSKDRKSFKLIECDTEKHPWRLFGDKCVKAALMSSQEADLKTTSVSENPSSSPEQAPETESKSSKKRKWTCGICGVQMKRRNRQSHLDSDIHKNLVKLQSLTVYSGRLNQPSSSNKQFKK</sequence>